<evidence type="ECO:0000256" key="4">
    <source>
        <dbReference type="ARBA" id="ARBA00022964"/>
    </source>
</evidence>
<evidence type="ECO:0000256" key="6">
    <source>
        <dbReference type="ARBA" id="ARBA00023004"/>
    </source>
</evidence>
<dbReference type="InterPro" id="IPR042098">
    <property type="entry name" value="TauD-like_sf"/>
</dbReference>
<dbReference type="GO" id="GO:0046872">
    <property type="term" value="F:metal ion binding"/>
    <property type="evidence" value="ECO:0007669"/>
    <property type="project" value="UniProtKB-KW"/>
</dbReference>
<dbReference type="Gene3D" id="3.60.130.10">
    <property type="entry name" value="Clavaminate synthase-like"/>
    <property type="match status" value="1"/>
</dbReference>
<evidence type="ECO:0000256" key="1">
    <source>
        <dbReference type="ARBA" id="ARBA00001954"/>
    </source>
</evidence>
<dbReference type="AlphaFoldDB" id="A0A0M2QE14"/>
<dbReference type="GO" id="GO:0005737">
    <property type="term" value="C:cytoplasm"/>
    <property type="evidence" value="ECO:0007669"/>
    <property type="project" value="TreeGrafter"/>
</dbReference>
<name>A0A0M2QE14_BURGA</name>
<organism evidence="7 8">
    <name type="scientific">Burkholderia gladioli</name>
    <name type="common">Pseudomonas marginata</name>
    <name type="synonym">Phytomonas marginata</name>
    <dbReference type="NCBI Taxonomy" id="28095"/>
    <lineage>
        <taxon>Bacteria</taxon>
        <taxon>Pseudomonadati</taxon>
        <taxon>Pseudomonadota</taxon>
        <taxon>Betaproteobacteria</taxon>
        <taxon>Burkholderiales</taxon>
        <taxon>Burkholderiaceae</taxon>
        <taxon>Burkholderia</taxon>
    </lineage>
</organism>
<comment type="caution">
    <text evidence="7">The sequence shown here is derived from an EMBL/GenBank/DDBJ whole genome shotgun (WGS) entry which is preliminary data.</text>
</comment>
<dbReference type="RefSeq" id="WP_046578515.1">
    <property type="nucleotide sequence ID" value="NZ_CADEWI010000007.1"/>
</dbReference>
<dbReference type="EMBL" id="PDDY01000001">
    <property type="protein sequence ID" value="PEH43490.1"/>
    <property type="molecule type" value="Genomic_DNA"/>
</dbReference>
<evidence type="ECO:0000256" key="3">
    <source>
        <dbReference type="ARBA" id="ARBA00022723"/>
    </source>
</evidence>
<protein>
    <submittedName>
        <fullName evidence="7">Diguanylate cyclase</fullName>
    </submittedName>
</protein>
<evidence type="ECO:0000256" key="2">
    <source>
        <dbReference type="ARBA" id="ARBA00005896"/>
    </source>
</evidence>
<keyword evidence="4" id="KW-0223">Dioxygenase</keyword>
<dbReference type="Pfam" id="PF02668">
    <property type="entry name" value="TauD"/>
    <property type="match status" value="1"/>
</dbReference>
<evidence type="ECO:0000313" key="7">
    <source>
        <dbReference type="EMBL" id="PEH43490.1"/>
    </source>
</evidence>
<comment type="cofactor">
    <cofactor evidence="1">
        <name>Fe(2+)</name>
        <dbReference type="ChEBI" id="CHEBI:29033"/>
    </cofactor>
</comment>
<dbReference type="GO" id="GO:0016706">
    <property type="term" value="F:2-oxoglutarate-dependent dioxygenase activity"/>
    <property type="evidence" value="ECO:0007669"/>
    <property type="project" value="UniProtKB-ARBA"/>
</dbReference>
<proteinExistence type="inferred from homology"/>
<reference evidence="8" key="1">
    <citation type="submission" date="2017-09" db="EMBL/GenBank/DDBJ databases">
        <title>FDA dAtabase for Regulatory Grade micrObial Sequences (FDA-ARGOS): Supporting development and validation of Infectious Disease Dx tests.</title>
        <authorList>
            <person name="Minogue T."/>
            <person name="Wolcott M."/>
            <person name="Wasieloski L."/>
            <person name="Aguilar W."/>
            <person name="Moore D."/>
            <person name="Tallon L."/>
            <person name="Sadzewicz L."/>
            <person name="Ott S."/>
            <person name="Zhao X."/>
            <person name="Nagaraj S."/>
            <person name="Vavikolanu K."/>
            <person name="Aluvathingal J."/>
            <person name="Nadendla S."/>
            <person name="Sichtig H."/>
        </authorList>
    </citation>
    <scope>NUCLEOTIDE SEQUENCE [LARGE SCALE GENOMIC DNA]</scope>
    <source>
        <strain evidence="8">FDAARGOS_390</strain>
    </source>
</reference>
<gene>
    <name evidence="7" type="ORF">CRM94_15780</name>
</gene>
<dbReference type="SUPFAM" id="SSF51197">
    <property type="entry name" value="Clavaminate synthase-like"/>
    <property type="match status" value="1"/>
</dbReference>
<keyword evidence="6" id="KW-0408">Iron</keyword>
<dbReference type="Proteomes" id="UP000220629">
    <property type="component" value="Unassembled WGS sequence"/>
</dbReference>
<sequence length="292" mass="31993">MTTLDLRPLSGTIGAQVRNRTLAGIVEHGGIEEIRAALLRHKVLFFTDQPALEVDTQIAFARLFGEIETNFPSFSAKPDGRPEVTVFDADVPSGRASIWHTDLSVAKAPTALGVLCVMETPASGGDTMWADLEAAYESLSPGMQAFLEGQRAVHDMTTEQYSQRPGAFQGKGRTDIDLSNLFGAEHPVVRVHPETGRKCLFVNPFMTSHLAGFHSAESATILNYLYAQMEKPQFTVRWHWSNGDVALWDNRCTMHTAVDDYGAGRRFARRVCVRGDVPFGVAREAATAAEPA</sequence>
<keyword evidence="3" id="KW-0479">Metal-binding</keyword>
<comment type="similarity">
    <text evidence="2">Belongs to the TfdA dioxygenase family.</text>
</comment>
<dbReference type="InterPro" id="IPR051323">
    <property type="entry name" value="AtsK-like"/>
</dbReference>
<dbReference type="InterPro" id="IPR003819">
    <property type="entry name" value="TauD/TfdA-like"/>
</dbReference>
<keyword evidence="5" id="KW-0560">Oxidoreductase</keyword>
<evidence type="ECO:0000256" key="5">
    <source>
        <dbReference type="ARBA" id="ARBA00023002"/>
    </source>
</evidence>
<evidence type="ECO:0000313" key="8">
    <source>
        <dbReference type="Proteomes" id="UP000220629"/>
    </source>
</evidence>
<accession>A0A0M2QE14</accession>
<dbReference type="PANTHER" id="PTHR30468:SF5">
    <property type="entry name" value="ALPHA-KETOGLUTARATE-DEPENDENT SULFATE ESTER DIOXYGENASE"/>
    <property type="match status" value="1"/>
</dbReference>
<dbReference type="PANTHER" id="PTHR30468">
    <property type="entry name" value="ALPHA-KETOGLUTARATE-DEPENDENT SULFONATE DIOXYGENASE"/>
    <property type="match status" value="1"/>
</dbReference>